<keyword evidence="2" id="KW-1185">Reference proteome</keyword>
<dbReference type="OrthoDB" id="2571140at2"/>
<comment type="caution">
    <text evidence="1">The sequence shown here is derived from an EMBL/GenBank/DDBJ whole genome shotgun (WGS) entry which is preliminary data.</text>
</comment>
<dbReference type="RefSeq" id="WP_068656989.1">
    <property type="nucleotide sequence ID" value="NZ_CP017773.1"/>
</dbReference>
<dbReference type="EMBL" id="LSFN01000007">
    <property type="protein sequence ID" value="OAB75585.1"/>
    <property type="molecule type" value="Genomic_DNA"/>
</dbReference>
<accession>A0A167EIS9</accession>
<evidence type="ECO:0000313" key="1">
    <source>
        <dbReference type="EMBL" id="OAB75585.1"/>
    </source>
</evidence>
<organism evidence="1 2">
    <name type="scientific">Paenibacillus crassostreae</name>
    <dbReference type="NCBI Taxonomy" id="1763538"/>
    <lineage>
        <taxon>Bacteria</taxon>
        <taxon>Bacillati</taxon>
        <taxon>Bacillota</taxon>
        <taxon>Bacilli</taxon>
        <taxon>Bacillales</taxon>
        <taxon>Paenibacillaceae</taxon>
        <taxon>Paenibacillus</taxon>
    </lineage>
</organism>
<sequence length="103" mass="12115">MNCTHCSKETDEKYIIDAVGSYYCSEECMEDYQENSNDSFDDDHPYEDDYSMLRRSYIEIIDEWKDELSMKTENLESAVDELVSGHTDFIYSDGDDGPYAWKQ</sequence>
<gene>
    <name evidence="1" type="ORF">PNBC_08115</name>
</gene>
<evidence type="ECO:0000313" key="2">
    <source>
        <dbReference type="Proteomes" id="UP000077134"/>
    </source>
</evidence>
<reference evidence="1 2" key="1">
    <citation type="submission" date="2016-02" db="EMBL/GenBank/DDBJ databases">
        <title>Paenibacillus sp. LPB0068, isolated from Crassostrea gigas.</title>
        <authorList>
            <person name="Shin S.-K."/>
            <person name="Yi H."/>
        </authorList>
    </citation>
    <scope>NUCLEOTIDE SEQUENCE [LARGE SCALE GENOMIC DNA]</scope>
    <source>
        <strain evidence="1 2">LPB0068</strain>
    </source>
</reference>
<dbReference type="Proteomes" id="UP000077134">
    <property type="component" value="Unassembled WGS sequence"/>
</dbReference>
<protein>
    <submittedName>
        <fullName evidence="1">Uncharacterized protein</fullName>
    </submittedName>
</protein>
<dbReference type="KEGG" id="pcx:LPB68_21825"/>
<name>A0A167EIS9_9BACL</name>
<proteinExistence type="predicted"/>
<dbReference type="AlphaFoldDB" id="A0A167EIS9"/>